<sequence>MRSVAFAVVASLAALTSASPSARARDSRMQAEKRQIDSVTIAFHGTSDNTWDQTFPTDLTTHDIVQDNPAVVTRISNPGGAICVFSGTEGGSWTVHIGETELEDPQPLKSGFCSHL</sequence>
<keyword evidence="3" id="KW-1185">Reference proteome</keyword>
<dbReference type="AlphaFoldDB" id="Q5ATC2"/>
<dbReference type="GeneID" id="2868626"/>
<protein>
    <submittedName>
        <fullName evidence="2">Uncharacterized protein</fullName>
    </submittedName>
</protein>
<reference evidence="3" key="1">
    <citation type="journal article" date="2005" name="Nature">
        <title>Sequencing of Aspergillus nidulans and comparative analysis with A. fumigatus and A. oryzae.</title>
        <authorList>
            <person name="Galagan J.E."/>
            <person name="Calvo S.E."/>
            <person name="Cuomo C."/>
            <person name="Ma L.J."/>
            <person name="Wortman J.R."/>
            <person name="Batzoglou S."/>
            <person name="Lee S.I."/>
            <person name="Basturkmen M."/>
            <person name="Spevak C.C."/>
            <person name="Clutterbuck J."/>
            <person name="Kapitonov V."/>
            <person name="Jurka J."/>
            <person name="Scazzocchio C."/>
            <person name="Farman M."/>
            <person name="Butler J."/>
            <person name="Purcell S."/>
            <person name="Harris S."/>
            <person name="Braus G.H."/>
            <person name="Draht O."/>
            <person name="Busch S."/>
            <person name="D'Enfert C."/>
            <person name="Bouchier C."/>
            <person name="Goldman G.H."/>
            <person name="Bell-Pedersen D."/>
            <person name="Griffiths-Jones S."/>
            <person name="Doonan J.H."/>
            <person name="Yu J."/>
            <person name="Vienken K."/>
            <person name="Pain A."/>
            <person name="Freitag M."/>
            <person name="Selker E.U."/>
            <person name="Archer D.B."/>
            <person name="Penalva M.A."/>
            <person name="Oakley B.R."/>
            <person name="Momany M."/>
            <person name="Tanaka T."/>
            <person name="Kumagai T."/>
            <person name="Asai K."/>
            <person name="Machida M."/>
            <person name="Nierman W.C."/>
            <person name="Denning D.W."/>
            <person name="Caddick M."/>
            <person name="Hynes M."/>
            <person name="Paoletti M."/>
            <person name="Fischer R."/>
            <person name="Miller B."/>
            <person name="Dyer P."/>
            <person name="Sachs M.S."/>
            <person name="Osmani S.A."/>
            <person name="Birren B.W."/>
        </authorList>
    </citation>
    <scope>NUCLEOTIDE SEQUENCE [LARGE SCALE GENOMIC DNA]</scope>
    <source>
        <strain evidence="3">FGSC A4 / ATCC 38163 / CBS 112.46 / NRRL 194 / M139</strain>
    </source>
</reference>
<dbReference type="RefSeq" id="XP_681727.1">
    <property type="nucleotide sequence ID" value="XM_676635.1"/>
</dbReference>
<accession>Q5ATC2</accession>
<dbReference type="KEGG" id="ani:ANIA_08458"/>
<evidence type="ECO:0000313" key="3">
    <source>
        <dbReference type="Proteomes" id="UP000000560"/>
    </source>
</evidence>
<feature type="signal peptide" evidence="1">
    <location>
        <begin position="1"/>
        <end position="18"/>
    </location>
</feature>
<name>Q5ATC2_EMENI</name>
<organism evidence="2 3">
    <name type="scientific">Emericella nidulans (strain FGSC A4 / ATCC 38163 / CBS 112.46 / NRRL 194 / M139)</name>
    <name type="common">Aspergillus nidulans</name>
    <dbReference type="NCBI Taxonomy" id="227321"/>
    <lineage>
        <taxon>Eukaryota</taxon>
        <taxon>Fungi</taxon>
        <taxon>Dikarya</taxon>
        <taxon>Ascomycota</taxon>
        <taxon>Pezizomycotina</taxon>
        <taxon>Eurotiomycetes</taxon>
        <taxon>Eurotiomycetidae</taxon>
        <taxon>Eurotiales</taxon>
        <taxon>Aspergillaceae</taxon>
        <taxon>Aspergillus</taxon>
        <taxon>Aspergillus subgen. Nidulantes</taxon>
    </lineage>
</organism>
<keyword evidence="1" id="KW-0732">Signal</keyword>
<gene>
    <name evidence="2" type="ORF">ANIA_08458</name>
</gene>
<dbReference type="Proteomes" id="UP000000560">
    <property type="component" value="Chromosome V"/>
</dbReference>
<dbReference type="OMA" id="PTDMTSH"/>
<accession>C8VEH0</accession>
<evidence type="ECO:0000313" key="2">
    <source>
        <dbReference type="EMBL" id="CBF80595.1"/>
    </source>
</evidence>
<proteinExistence type="predicted"/>
<dbReference type="HOGENOM" id="CLU_166271_0_0_1"/>
<dbReference type="EMBL" id="BN001305">
    <property type="protein sequence ID" value="CBF80595.1"/>
    <property type="molecule type" value="Genomic_DNA"/>
</dbReference>
<evidence type="ECO:0000256" key="1">
    <source>
        <dbReference type="SAM" id="SignalP"/>
    </source>
</evidence>
<feature type="chain" id="PRO_5010328442" evidence="1">
    <location>
        <begin position="19"/>
        <end position="116"/>
    </location>
</feature>
<dbReference type="InParanoid" id="Q5ATC2"/>
<reference evidence="3" key="2">
    <citation type="journal article" date="2009" name="Fungal Genet. Biol.">
        <title>The 2008 update of the Aspergillus nidulans genome annotation: a community effort.</title>
        <authorList>
            <person name="Wortman J.R."/>
            <person name="Gilsenan J.M."/>
            <person name="Joardar V."/>
            <person name="Deegan J."/>
            <person name="Clutterbuck J."/>
            <person name="Andersen M.R."/>
            <person name="Archer D."/>
            <person name="Bencina M."/>
            <person name="Braus G."/>
            <person name="Coutinho P."/>
            <person name="von Dohren H."/>
            <person name="Doonan J."/>
            <person name="Driessen A.J."/>
            <person name="Durek P."/>
            <person name="Espeso E."/>
            <person name="Fekete E."/>
            <person name="Flipphi M."/>
            <person name="Estrada C.G."/>
            <person name="Geysens S."/>
            <person name="Goldman G."/>
            <person name="de Groot P.W."/>
            <person name="Hansen K."/>
            <person name="Harris S.D."/>
            <person name="Heinekamp T."/>
            <person name="Helmstaedt K."/>
            <person name="Henrissat B."/>
            <person name="Hofmann G."/>
            <person name="Homan T."/>
            <person name="Horio T."/>
            <person name="Horiuchi H."/>
            <person name="James S."/>
            <person name="Jones M."/>
            <person name="Karaffa L."/>
            <person name="Karanyi Z."/>
            <person name="Kato M."/>
            <person name="Keller N."/>
            <person name="Kelly D.E."/>
            <person name="Kiel J.A."/>
            <person name="Kim J.M."/>
            <person name="van der Klei I.J."/>
            <person name="Klis F.M."/>
            <person name="Kovalchuk A."/>
            <person name="Krasevec N."/>
            <person name="Kubicek C.P."/>
            <person name="Liu B."/>
            <person name="Maccabe A."/>
            <person name="Meyer V."/>
            <person name="Mirabito P."/>
            <person name="Miskei M."/>
            <person name="Mos M."/>
            <person name="Mullins J."/>
            <person name="Nelson D.R."/>
            <person name="Nielsen J."/>
            <person name="Oakley B.R."/>
            <person name="Osmani S.A."/>
            <person name="Pakula T."/>
            <person name="Paszewski A."/>
            <person name="Paulsen I."/>
            <person name="Pilsyk S."/>
            <person name="Pocsi I."/>
            <person name="Punt P.J."/>
            <person name="Ram A.F."/>
            <person name="Ren Q."/>
            <person name="Robellet X."/>
            <person name="Robson G."/>
            <person name="Seiboth B."/>
            <person name="van Solingen P."/>
            <person name="Specht T."/>
            <person name="Sun J."/>
            <person name="Taheri-Talesh N."/>
            <person name="Takeshita N."/>
            <person name="Ussery D."/>
            <person name="vanKuyk P.A."/>
            <person name="Visser H."/>
            <person name="van de Vondervoort P.J."/>
            <person name="de Vries R.P."/>
            <person name="Walton J."/>
            <person name="Xiang X."/>
            <person name="Xiong Y."/>
            <person name="Zeng A.P."/>
            <person name="Brandt B.W."/>
            <person name="Cornell M.J."/>
            <person name="van den Hondel C.A."/>
            <person name="Visser J."/>
            <person name="Oliver S.G."/>
            <person name="Turner G."/>
        </authorList>
    </citation>
    <scope>GENOME REANNOTATION</scope>
    <source>
        <strain evidence="3">FGSC A4 / ATCC 38163 / CBS 112.46 / NRRL 194 / M139</strain>
    </source>
</reference>
<dbReference type="OrthoDB" id="4438892at2759"/>